<dbReference type="OrthoDB" id="147470at2"/>
<reference evidence="1 2" key="1">
    <citation type="submission" date="2018-12" db="EMBL/GenBank/DDBJ databases">
        <title>The whole draft genome of Aquabacterium sp. SJQ9.</title>
        <authorList>
            <person name="Sun L."/>
            <person name="Gao X."/>
            <person name="Chen W."/>
            <person name="Huang K."/>
        </authorList>
    </citation>
    <scope>NUCLEOTIDE SEQUENCE [LARGE SCALE GENOMIC DNA]</scope>
    <source>
        <strain evidence="1 2">SJQ9</strain>
    </source>
</reference>
<dbReference type="Proteomes" id="UP000269265">
    <property type="component" value="Unassembled WGS sequence"/>
</dbReference>
<protein>
    <submittedName>
        <fullName evidence="1">Uncharacterized protein</fullName>
    </submittedName>
</protein>
<accession>A0A3R8T3A4</accession>
<dbReference type="RefSeq" id="WP_125244615.1">
    <property type="nucleotide sequence ID" value="NZ_RSED01000016.1"/>
</dbReference>
<organism evidence="1 2">
    <name type="scientific">Aquabacterium soli</name>
    <dbReference type="NCBI Taxonomy" id="2493092"/>
    <lineage>
        <taxon>Bacteria</taxon>
        <taxon>Pseudomonadati</taxon>
        <taxon>Pseudomonadota</taxon>
        <taxon>Betaproteobacteria</taxon>
        <taxon>Burkholderiales</taxon>
        <taxon>Aquabacterium</taxon>
    </lineage>
</organism>
<dbReference type="EMBL" id="RSED01000016">
    <property type="protein sequence ID" value="RRS02979.1"/>
    <property type="molecule type" value="Genomic_DNA"/>
</dbReference>
<gene>
    <name evidence="1" type="ORF">EIP75_17705</name>
</gene>
<comment type="caution">
    <text evidence="1">The sequence shown here is derived from an EMBL/GenBank/DDBJ whole genome shotgun (WGS) entry which is preliminary data.</text>
</comment>
<name>A0A3R8T3A4_9BURK</name>
<keyword evidence="2" id="KW-1185">Reference proteome</keyword>
<dbReference type="AlphaFoldDB" id="A0A3R8T3A4"/>
<sequence length="285" mass="30492">MNLKDLSPSGCLDTADSQRCDATLPDNPQCTLNVHFGMMLGVDELRTEQGFHIGRSRRHQRLLHGTGVVAGYPLAFDDETFDLQVGPGLAIDALGRDLALEAGQCVNLVQWWLRHQQDEAFDDLASLEDATIDLDVRVCYSTCLSSPVPAIAEPCAGNASDIAYSRVCETVSLLLRRRVPPVDAPTPAPADPNVPDAIPPAEVPSITEAAKTHAGLALLLSQIDTTPPDPIDTADLCLTLATLRGVHLKKDADGWTATLDAIDLGTRPLLLSTGVLQQLLLPLLA</sequence>
<evidence type="ECO:0000313" key="2">
    <source>
        <dbReference type="Proteomes" id="UP000269265"/>
    </source>
</evidence>
<proteinExistence type="predicted"/>
<evidence type="ECO:0000313" key="1">
    <source>
        <dbReference type="EMBL" id="RRS02979.1"/>
    </source>
</evidence>